<keyword evidence="1" id="KW-0175">Coiled coil</keyword>
<evidence type="ECO:0000256" key="1">
    <source>
        <dbReference type="SAM" id="Coils"/>
    </source>
</evidence>
<organism evidence="2">
    <name type="scientific">Mesocestoides corti</name>
    <name type="common">Flatworm</name>
    <dbReference type="NCBI Taxonomy" id="53468"/>
    <lineage>
        <taxon>Eukaryota</taxon>
        <taxon>Metazoa</taxon>
        <taxon>Spiralia</taxon>
        <taxon>Lophotrochozoa</taxon>
        <taxon>Platyhelminthes</taxon>
        <taxon>Cestoda</taxon>
        <taxon>Eucestoda</taxon>
        <taxon>Cyclophyllidea</taxon>
        <taxon>Mesocestoididae</taxon>
        <taxon>Mesocestoides</taxon>
    </lineage>
</organism>
<accession>A0A5K3EKI2</accession>
<proteinExistence type="predicted"/>
<protein>
    <submittedName>
        <fullName evidence="2">MIT domain-containing protein</fullName>
    </submittedName>
</protein>
<dbReference type="WBParaSite" id="MCU_001240-RB">
    <property type="protein sequence ID" value="MCU_001240-RB"/>
    <property type="gene ID" value="MCU_001240"/>
</dbReference>
<feature type="coiled-coil region" evidence="1">
    <location>
        <begin position="168"/>
        <end position="209"/>
    </location>
</feature>
<name>A0A5K3EKI2_MESCO</name>
<dbReference type="AlphaFoldDB" id="A0A5K3EKI2"/>
<evidence type="ECO:0000313" key="2">
    <source>
        <dbReference type="WBParaSite" id="MCU_001240-RB"/>
    </source>
</evidence>
<sequence length="250" mass="28556">MDISLEPNSSLNKANFYERKSEKALCNLSKLIGLVEKNYADAIEFLQKAISIVNSICFSHCVGYLDQAKADICSGSEEELRIYEMRQASLQRQFETLQPYRFLLIHRPTADAKSTRSRSLDSRLRKSTEGFVFLVDENGNNPLRDLTPYEAKPTVVLKNYSKPSDQRLEECEVRMAELEKMVNELSLKLEESERRAALEENARLAAEGELLMIRRPHHWGCSPLETNSVYNSVSIDTCNRSYTPDDTAPH</sequence>
<reference evidence="2" key="1">
    <citation type="submission" date="2019-11" db="UniProtKB">
        <authorList>
            <consortium name="WormBaseParasite"/>
        </authorList>
    </citation>
    <scope>IDENTIFICATION</scope>
</reference>